<dbReference type="EMBL" id="AZRA01000025">
    <property type="protein sequence ID" value="KDB53445.1"/>
    <property type="molecule type" value="Genomic_DNA"/>
</dbReference>
<dbReference type="PANTHER" id="PTHR43394">
    <property type="entry name" value="ATP-DEPENDENT PERMEASE MDL1, MITOCHONDRIAL"/>
    <property type="match status" value="1"/>
</dbReference>
<dbReference type="GO" id="GO:0005524">
    <property type="term" value="F:ATP binding"/>
    <property type="evidence" value="ECO:0007669"/>
    <property type="project" value="UniProtKB-KW"/>
</dbReference>
<dbReference type="RefSeq" id="WP_051631637.1">
    <property type="nucleotide sequence ID" value="NZ_AZRA01000025.1"/>
</dbReference>
<evidence type="ECO:0000256" key="1">
    <source>
        <dbReference type="ARBA" id="ARBA00004651"/>
    </source>
</evidence>
<evidence type="ECO:0000256" key="8">
    <source>
        <dbReference type="ARBA" id="ARBA00022989"/>
    </source>
</evidence>
<dbReference type="InterPro" id="IPR039421">
    <property type="entry name" value="Type_1_exporter"/>
</dbReference>
<evidence type="ECO:0000313" key="15">
    <source>
        <dbReference type="Proteomes" id="UP000026714"/>
    </source>
</evidence>
<keyword evidence="7" id="KW-1278">Translocase</keyword>
<reference evidence="14 15" key="1">
    <citation type="journal article" date="2014" name="FEMS Microbiol. Ecol.">
        <title>Sphaerotilus natans encrusted with nanoball-shaped Fe(III) oxide minerals formed by nitrate-reducing mixotrophic Fe(II) oxidation.</title>
        <authorList>
            <person name="Park S."/>
            <person name="Kim D.H."/>
            <person name="Lee J.H."/>
            <person name="Hur H.G."/>
        </authorList>
    </citation>
    <scope>NUCLEOTIDE SEQUENCE [LARGE SCALE GENOMIC DNA]</scope>
    <source>
        <strain evidence="14 15">DSM 6575</strain>
    </source>
</reference>
<dbReference type="SUPFAM" id="SSF52540">
    <property type="entry name" value="P-loop containing nucleoside triphosphate hydrolases"/>
    <property type="match status" value="1"/>
</dbReference>
<dbReference type="AlphaFoldDB" id="A0A059KPZ5"/>
<keyword evidence="6" id="KW-0067">ATP-binding</keyword>
<keyword evidence="9" id="KW-0445">Lipid transport</keyword>
<feature type="transmembrane region" description="Helical" evidence="11">
    <location>
        <begin position="66"/>
        <end position="92"/>
    </location>
</feature>
<gene>
    <name evidence="14" type="ORF">X805_10300</name>
</gene>
<dbReference type="InterPro" id="IPR003439">
    <property type="entry name" value="ABC_transporter-like_ATP-bd"/>
</dbReference>
<sequence>MSTETPAQPSHRDTLRRLLTYVAQHKARYIAAIVALLMTSAIEPLIPALFKKLLDSGFQAADSFPIWIVPVVVILLFAVRGLTTFAGTYLMADASSRVVYDVRRDLMGSLLKVDAKVFGWLTPGLAVSKTINDPQGSITTLSNNFNTLLRASSTFLFLFGYLLYLNFQLTILAMVTVPLMIFVVRRLHKRVSAVGSLEYESQQRLVNIVDDAARAWRIVRTFDAHAFERGRFESEAWTLRRLMVKRIASSALLTPATQIVSALAVSIILSLALWQARNGEASVGDFVAFLTALLMTISPLKQLTDVSQSFIHSLIGLRGAFDLIDAPEEPDPGSRDLPACRGDIDVRALEVCYPDSPRPAIDGVSMAIRPGQTVAFVGASGAGKTTMVSTLLGFVQPTGGDVLIDGVSIQDIRRPSLRRHFAVVSQDIVLFDGSIAANVTYAQPRDDARVVACLKAANLWSFVEQQPDGLESVIGVNGSRLSGGQRQRLAIARALYKDSAVWIFDEATSALDAESERVVQQSIEQLSGQKTIILIAHRLSTVRRADRIFVFGDGRVVESGTHEGLIAQRGVYADMVRAQSLETNPGQTAPLPD</sequence>
<evidence type="ECO:0000256" key="10">
    <source>
        <dbReference type="ARBA" id="ARBA00023136"/>
    </source>
</evidence>
<name>A0A059KPZ5_9BURK</name>
<keyword evidence="5" id="KW-0547">Nucleotide-binding</keyword>
<evidence type="ECO:0000256" key="2">
    <source>
        <dbReference type="ARBA" id="ARBA00022448"/>
    </source>
</evidence>
<evidence type="ECO:0000259" key="13">
    <source>
        <dbReference type="PROSITE" id="PS50929"/>
    </source>
</evidence>
<dbReference type="SMART" id="SM00382">
    <property type="entry name" value="AAA"/>
    <property type="match status" value="1"/>
</dbReference>
<evidence type="ECO:0000256" key="5">
    <source>
        <dbReference type="ARBA" id="ARBA00022741"/>
    </source>
</evidence>
<dbReference type="InterPro" id="IPR017871">
    <property type="entry name" value="ABC_transporter-like_CS"/>
</dbReference>
<keyword evidence="3" id="KW-1003">Cell membrane</keyword>
<comment type="subcellular location">
    <subcellularLocation>
        <location evidence="1">Cell membrane</location>
        <topology evidence="1">Multi-pass membrane protein</topology>
    </subcellularLocation>
</comment>
<dbReference type="PROSITE" id="PS50929">
    <property type="entry name" value="ABC_TM1F"/>
    <property type="match status" value="1"/>
</dbReference>
<dbReference type="Gene3D" id="3.40.50.300">
    <property type="entry name" value="P-loop containing nucleotide triphosphate hydrolases"/>
    <property type="match status" value="1"/>
</dbReference>
<feature type="domain" description="ABC transporter" evidence="12">
    <location>
        <begin position="346"/>
        <end position="578"/>
    </location>
</feature>
<feature type="domain" description="ABC transmembrane type-1" evidence="13">
    <location>
        <begin position="30"/>
        <end position="312"/>
    </location>
</feature>
<protein>
    <submittedName>
        <fullName evidence="14">Lipid A ABC exporter, fused ATPase and inner membrane subunits MsbA</fullName>
    </submittedName>
</protein>
<dbReference type="Proteomes" id="UP000026714">
    <property type="component" value="Unassembled WGS sequence"/>
</dbReference>
<keyword evidence="15" id="KW-1185">Reference proteome</keyword>
<feature type="transmembrane region" description="Helical" evidence="11">
    <location>
        <begin position="151"/>
        <end position="184"/>
    </location>
</feature>
<evidence type="ECO:0000256" key="3">
    <source>
        <dbReference type="ARBA" id="ARBA00022475"/>
    </source>
</evidence>
<dbReference type="InterPro" id="IPR011527">
    <property type="entry name" value="ABC1_TM_dom"/>
</dbReference>
<dbReference type="InterPro" id="IPR003593">
    <property type="entry name" value="AAA+_ATPase"/>
</dbReference>
<evidence type="ECO:0000256" key="6">
    <source>
        <dbReference type="ARBA" id="ARBA00022840"/>
    </source>
</evidence>
<evidence type="ECO:0000313" key="14">
    <source>
        <dbReference type="EMBL" id="KDB53445.1"/>
    </source>
</evidence>
<evidence type="ECO:0000256" key="9">
    <source>
        <dbReference type="ARBA" id="ARBA00023055"/>
    </source>
</evidence>
<dbReference type="PANTHER" id="PTHR43394:SF1">
    <property type="entry name" value="ATP-BINDING CASSETTE SUB-FAMILY B MEMBER 10, MITOCHONDRIAL"/>
    <property type="match status" value="1"/>
</dbReference>
<dbReference type="Gene3D" id="1.20.1560.10">
    <property type="entry name" value="ABC transporter type 1, transmembrane domain"/>
    <property type="match status" value="1"/>
</dbReference>
<evidence type="ECO:0000256" key="11">
    <source>
        <dbReference type="SAM" id="Phobius"/>
    </source>
</evidence>
<comment type="caution">
    <text evidence="14">The sequence shown here is derived from an EMBL/GenBank/DDBJ whole genome shotgun (WGS) entry which is preliminary data.</text>
</comment>
<dbReference type="GO" id="GO:0006869">
    <property type="term" value="P:lipid transport"/>
    <property type="evidence" value="ECO:0007669"/>
    <property type="project" value="UniProtKB-KW"/>
</dbReference>
<dbReference type="GO" id="GO:0015421">
    <property type="term" value="F:ABC-type oligopeptide transporter activity"/>
    <property type="evidence" value="ECO:0007669"/>
    <property type="project" value="TreeGrafter"/>
</dbReference>
<keyword evidence="8 11" id="KW-1133">Transmembrane helix</keyword>
<keyword evidence="10 11" id="KW-0472">Membrane</keyword>
<keyword evidence="2" id="KW-0813">Transport</keyword>
<dbReference type="InterPro" id="IPR027417">
    <property type="entry name" value="P-loop_NTPase"/>
</dbReference>
<dbReference type="InterPro" id="IPR036640">
    <property type="entry name" value="ABC1_TM_sf"/>
</dbReference>
<dbReference type="FunFam" id="3.40.50.300:FF:000221">
    <property type="entry name" value="Multidrug ABC transporter ATP-binding protein"/>
    <property type="match status" value="1"/>
</dbReference>
<dbReference type="PROSITE" id="PS50893">
    <property type="entry name" value="ABC_TRANSPORTER_2"/>
    <property type="match status" value="1"/>
</dbReference>
<dbReference type="CDD" id="cd18552">
    <property type="entry name" value="ABC_6TM_MsbA_like"/>
    <property type="match status" value="1"/>
</dbReference>
<evidence type="ECO:0000256" key="7">
    <source>
        <dbReference type="ARBA" id="ARBA00022967"/>
    </source>
</evidence>
<dbReference type="eggNOG" id="COG1132">
    <property type="taxonomic scope" value="Bacteria"/>
</dbReference>
<dbReference type="STRING" id="34103.SAMN05421778_108107"/>
<dbReference type="GO" id="GO:0016887">
    <property type="term" value="F:ATP hydrolysis activity"/>
    <property type="evidence" value="ECO:0007669"/>
    <property type="project" value="InterPro"/>
</dbReference>
<accession>A0A059KPZ5</accession>
<dbReference type="Pfam" id="PF00664">
    <property type="entry name" value="ABC_membrane"/>
    <property type="match status" value="1"/>
</dbReference>
<dbReference type="PROSITE" id="PS00211">
    <property type="entry name" value="ABC_TRANSPORTER_1"/>
    <property type="match status" value="1"/>
</dbReference>
<evidence type="ECO:0000259" key="12">
    <source>
        <dbReference type="PROSITE" id="PS50893"/>
    </source>
</evidence>
<keyword evidence="4 11" id="KW-0812">Transmembrane</keyword>
<dbReference type="SUPFAM" id="SSF90123">
    <property type="entry name" value="ABC transporter transmembrane region"/>
    <property type="match status" value="1"/>
</dbReference>
<evidence type="ECO:0000256" key="4">
    <source>
        <dbReference type="ARBA" id="ARBA00022692"/>
    </source>
</evidence>
<dbReference type="Pfam" id="PF00005">
    <property type="entry name" value="ABC_tran"/>
    <property type="match status" value="1"/>
</dbReference>
<proteinExistence type="predicted"/>
<dbReference type="GO" id="GO:0005886">
    <property type="term" value="C:plasma membrane"/>
    <property type="evidence" value="ECO:0007669"/>
    <property type="project" value="UniProtKB-SubCell"/>
</dbReference>
<organism evidence="14 15">
    <name type="scientific">Sphaerotilus natans subsp. natans DSM 6575</name>
    <dbReference type="NCBI Taxonomy" id="1286631"/>
    <lineage>
        <taxon>Bacteria</taxon>
        <taxon>Pseudomonadati</taxon>
        <taxon>Pseudomonadota</taxon>
        <taxon>Betaproteobacteria</taxon>
        <taxon>Burkholderiales</taxon>
        <taxon>Sphaerotilaceae</taxon>
        <taxon>Sphaerotilus</taxon>
    </lineage>
</organism>
<feature type="transmembrane region" description="Helical" evidence="11">
    <location>
        <begin position="27"/>
        <end position="46"/>
    </location>
</feature>